<organism evidence="2 3">
    <name type="scientific">Prevotella histicola</name>
    <dbReference type="NCBI Taxonomy" id="470565"/>
    <lineage>
        <taxon>Bacteria</taxon>
        <taxon>Pseudomonadati</taxon>
        <taxon>Bacteroidota</taxon>
        <taxon>Bacteroidia</taxon>
        <taxon>Bacteroidales</taxon>
        <taxon>Prevotellaceae</taxon>
        <taxon>Prevotella</taxon>
    </lineage>
</organism>
<evidence type="ECO:0000313" key="2">
    <source>
        <dbReference type="EMBL" id="MBF1414136.1"/>
    </source>
</evidence>
<dbReference type="SUPFAM" id="SSF52833">
    <property type="entry name" value="Thioredoxin-like"/>
    <property type="match status" value="1"/>
</dbReference>
<dbReference type="RefSeq" id="WP_025792083.1">
    <property type="nucleotide sequence ID" value="NZ_CAUOMI010000004.1"/>
</dbReference>
<dbReference type="InterPro" id="IPR036249">
    <property type="entry name" value="Thioredoxin-like_sf"/>
</dbReference>
<name>A0A930N3V3_9BACT</name>
<dbReference type="AlphaFoldDB" id="A0A930N3V3"/>
<dbReference type="InterPro" id="IPR013783">
    <property type="entry name" value="Ig-like_fold"/>
</dbReference>
<proteinExistence type="predicted"/>
<gene>
    <name evidence="2" type="ORF">HXN33_01025</name>
</gene>
<feature type="signal peptide" evidence="1">
    <location>
        <begin position="1"/>
        <end position="24"/>
    </location>
</feature>
<protein>
    <submittedName>
        <fullName evidence="2">Thioredoxin family protein</fullName>
    </submittedName>
</protein>
<dbReference type="Gene3D" id="3.40.30.10">
    <property type="entry name" value="Glutaredoxin"/>
    <property type="match status" value="1"/>
</dbReference>
<dbReference type="Proteomes" id="UP000757461">
    <property type="component" value="Unassembled WGS sequence"/>
</dbReference>
<evidence type="ECO:0000256" key="1">
    <source>
        <dbReference type="SAM" id="SignalP"/>
    </source>
</evidence>
<comment type="caution">
    <text evidence="2">The sequence shown here is derived from an EMBL/GenBank/DDBJ whole genome shotgun (WGS) entry which is preliminary data.</text>
</comment>
<sequence length="426" mass="47153">MQKKITLRLFLALSLALMQTNAFAQVPSQEAYVNLNSTGVNVPVPLTNITNGAKSIEYTLTRNGEVIETKTIALNGAGRTRSNQTLNVVVPPSTDPTVDELALNITKVNGQPTNTTEPYTTITRTTLTQTPKRKVVVEDFTGMWCPWCPRGMAVLSYLTRTHPNDFIGIAVHNSDALECDDYSGIRVSGYPTVRFDRRTDTNDYTGESTFRSEQNRGAEMDVKVFAAWDEWKRNISITTRTTFRVSKYNSHYALAYVLLADGLQSRSYYQKNGFAGGYQYRGYSQDLDFFVNSSNPVYNLKFDHTAIAALGVTRGLQGSISTPIVADKVQVHQTAFKNISQYSLIQDKSKLSVCVLVINTQTGEIVNADKCEISDHTSTGIENAPTTGEVVEVARYNAAGCRISQPTRGLNIVKYSDGRTVKEIVK</sequence>
<reference evidence="2" key="1">
    <citation type="submission" date="2020-04" db="EMBL/GenBank/DDBJ databases">
        <title>Deep metagenomics examines the oral microbiome during advanced dental caries in children, revealing novel taxa and co-occurrences with host molecules.</title>
        <authorList>
            <person name="Baker J.L."/>
            <person name="Morton J.T."/>
            <person name="Dinis M."/>
            <person name="Alvarez R."/>
            <person name="Tran N.C."/>
            <person name="Knight R."/>
            <person name="Edlund A."/>
        </authorList>
    </citation>
    <scope>NUCLEOTIDE SEQUENCE</scope>
    <source>
        <strain evidence="2">JCVI_25_bin.9</strain>
    </source>
</reference>
<feature type="chain" id="PRO_5041194317" evidence="1">
    <location>
        <begin position="25"/>
        <end position="426"/>
    </location>
</feature>
<dbReference type="PROSITE" id="PS51352">
    <property type="entry name" value="THIOREDOXIN_2"/>
    <property type="match status" value="1"/>
</dbReference>
<evidence type="ECO:0000313" key="3">
    <source>
        <dbReference type="Proteomes" id="UP000757461"/>
    </source>
</evidence>
<keyword evidence="1" id="KW-0732">Signal</keyword>
<accession>A0A930N3V3</accession>
<dbReference type="Gene3D" id="2.60.40.10">
    <property type="entry name" value="Immunoglobulins"/>
    <property type="match status" value="1"/>
</dbReference>
<dbReference type="InterPro" id="IPR013766">
    <property type="entry name" value="Thioredoxin_domain"/>
</dbReference>
<dbReference type="EMBL" id="JABZSQ010000008">
    <property type="protein sequence ID" value="MBF1414136.1"/>
    <property type="molecule type" value="Genomic_DNA"/>
</dbReference>